<name>A0AAD8BU30_BIOPF</name>
<keyword evidence="6" id="KW-0805">Transcription regulation</keyword>
<feature type="domain" description="C2H2-type" evidence="12">
    <location>
        <begin position="500"/>
        <end position="527"/>
    </location>
</feature>
<evidence type="ECO:0000256" key="6">
    <source>
        <dbReference type="ARBA" id="ARBA00023015"/>
    </source>
</evidence>
<dbReference type="InterPro" id="IPR050636">
    <property type="entry name" value="C2H2-ZF_domain-containing"/>
</dbReference>
<feature type="domain" description="C2H2-type" evidence="12">
    <location>
        <begin position="620"/>
        <end position="647"/>
    </location>
</feature>
<keyword evidence="8" id="KW-0804">Transcription</keyword>
<dbReference type="FunFam" id="3.30.160.60:FF:001031">
    <property type="entry name" value="zinc finger protein 341 isoform X1"/>
    <property type="match status" value="1"/>
</dbReference>
<feature type="domain" description="C2H2-type" evidence="12">
    <location>
        <begin position="594"/>
        <end position="623"/>
    </location>
</feature>
<evidence type="ECO:0000256" key="2">
    <source>
        <dbReference type="ARBA" id="ARBA00022723"/>
    </source>
</evidence>
<dbReference type="Proteomes" id="UP001233172">
    <property type="component" value="Unassembled WGS sequence"/>
</dbReference>
<dbReference type="PANTHER" id="PTHR47772">
    <property type="entry name" value="ZINC FINGER PROTEIN 200"/>
    <property type="match status" value="1"/>
</dbReference>
<feature type="domain" description="C2H2-type" evidence="12">
    <location>
        <begin position="360"/>
        <end position="387"/>
    </location>
</feature>
<dbReference type="InterPro" id="IPR036236">
    <property type="entry name" value="Znf_C2H2_sf"/>
</dbReference>
<dbReference type="InterPro" id="IPR013087">
    <property type="entry name" value="Znf_C2H2_type"/>
</dbReference>
<evidence type="ECO:0000256" key="7">
    <source>
        <dbReference type="ARBA" id="ARBA00023125"/>
    </source>
</evidence>
<feature type="domain" description="C2H2-type" evidence="12">
    <location>
        <begin position="737"/>
        <end position="764"/>
    </location>
</feature>
<feature type="domain" description="C2H2-type" evidence="12">
    <location>
        <begin position="528"/>
        <end position="557"/>
    </location>
</feature>
<dbReference type="Gene3D" id="3.30.160.60">
    <property type="entry name" value="Classic Zinc Finger"/>
    <property type="match status" value="8"/>
</dbReference>
<feature type="domain" description="C2H2-type" evidence="12">
    <location>
        <begin position="60"/>
        <end position="95"/>
    </location>
</feature>
<feature type="region of interest" description="Disordered" evidence="11">
    <location>
        <begin position="332"/>
        <end position="356"/>
    </location>
</feature>
<reference evidence="13" key="1">
    <citation type="journal article" date="2023" name="PLoS Negl. Trop. Dis.">
        <title>A genome sequence for Biomphalaria pfeifferi, the major vector snail for the human-infecting parasite Schistosoma mansoni.</title>
        <authorList>
            <person name="Bu L."/>
            <person name="Lu L."/>
            <person name="Laidemitt M.R."/>
            <person name="Zhang S.M."/>
            <person name="Mutuku M."/>
            <person name="Mkoji G."/>
            <person name="Steinauer M."/>
            <person name="Loker E.S."/>
        </authorList>
    </citation>
    <scope>NUCLEOTIDE SEQUENCE</scope>
    <source>
        <strain evidence="13">KasaAsao</strain>
    </source>
</reference>
<dbReference type="FunFam" id="3.30.160.60:FF:000618">
    <property type="entry name" value="zinc finger protein 341 isoform X1"/>
    <property type="match status" value="1"/>
</dbReference>
<keyword evidence="2" id="KW-0479">Metal-binding</keyword>
<feature type="region of interest" description="Disordered" evidence="11">
    <location>
        <begin position="290"/>
        <end position="316"/>
    </location>
</feature>
<dbReference type="GO" id="GO:0003700">
    <property type="term" value="F:DNA-binding transcription factor activity"/>
    <property type="evidence" value="ECO:0007669"/>
    <property type="project" value="UniProtKB-ARBA"/>
</dbReference>
<comment type="subcellular location">
    <subcellularLocation>
        <location evidence="1">Nucleus</location>
    </subcellularLocation>
</comment>
<evidence type="ECO:0000256" key="3">
    <source>
        <dbReference type="ARBA" id="ARBA00022737"/>
    </source>
</evidence>
<evidence type="ECO:0000256" key="11">
    <source>
        <dbReference type="SAM" id="MobiDB-lite"/>
    </source>
</evidence>
<dbReference type="GO" id="GO:0045893">
    <property type="term" value="P:positive regulation of DNA-templated transcription"/>
    <property type="evidence" value="ECO:0007669"/>
    <property type="project" value="UniProtKB-ARBA"/>
</dbReference>
<dbReference type="SMART" id="SM00355">
    <property type="entry name" value="ZnF_C2H2"/>
    <property type="match status" value="13"/>
</dbReference>
<dbReference type="GO" id="GO:0008270">
    <property type="term" value="F:zinc ion binding"/>
    <property type="evidence" value="ECO:0007669"/>
    <property type="project" value="UniProtKB-KW"/>
</dbReference>
<keyword evidence="14" id="KW-1185">Reference proteome</keyword>
<evidence type="ECO:0000256" key="4">
    <source>
        <dbReference type="ARBA" id="ARBA00022771"/>
    </source>
</evidence>
<keyword evidence="5" id="KW-0862">Zinc</keyword>
<dbReference type="PROSITE" id="PS50157">
    <property type="entry name" value="ZINC_FINGER_C2H2_2"/>
    <property type="match status" value="12"/>
</dbReference>
<dbReference type="AlphaFoldDB" id="A0AAD8BU30"/>
<feature type="domain" description="C2H2-type" evidence="12">
    <location>
        <begin position="704"/>
        <end position="736"/>
    </location>
</feature>
<dbReference type="GO" id="GO:0003677">
    <property type="term" value="F:DNA binding"/>
    <property type="evidence" value="ECO:0007669"/>
    <property type="project" value="UniProtKB-KW"/>
</dbReference>
<reference evidence="13" key="2">
    <citation type="submission" date="2023-04" db="EMBL/GenBank/DDBJ databases">
        <authorList>
            <person name="Bu L."/>
            <person name="Lu L."/>
            <person name="Laidemitt M.R."/>
            <person name="Zhang S.M."/>
            <person name="Mutuku M."/>
            <person name="Mkoji G."/>
            <person name="Steinauer M."/>
            <person name="Loker E.S."/>
        </authorList>
    </citation>
    <scope>NUCLEOTIDE SEQUENCE</scope>
    <source>
        <strain evidence="13">KasaAsao</strain>
        <tissue evidence="13">Whole Snail</tissue>
    </source>
</reference>
<evidence type="ECO:0000256" key="8">
    <source>
        <dbReference type="ARBA" id="ARBA00023163"/>
    </source>
</evidence>
<keyword evidence="7" id="KW-0238">DNA-binding</keyword>
<keyword evidence="9" id="KW-0539">Nucleus</keyword>
<dbReference type="EMBL" id="JASAOG010000033">
    <property type="protein sequence ID" value="KAK0060867.1"/>
    <property type="molecule type" value="Genomic_DNA"/>
</dbReference>
<evidence type="ECO:0000313" key="14">
    <source>
        <dbReference type="Proteomes" id="UP001233172"/>
    </source>
</evidence>
<proteinExistence type="predicted"/>
<dbReference type="PROSITE" id="PS00028">
    <property type="entry name" value="ZINC_FINGER_C2H2_1"/>
    <property type="match status" value="10"/>
</dbReference>
<accession>A0AAD8BU30</accession>
<evidence type="ECO:0000256" key="9">
    <source>
        <dbReference type="ARBA" id="ARBA00023242"/>
    </source>
</evidence>
<evidence type="ECO:0000256" key="5">
    <source>
        <dbReference type="ARBA" id="ARBA00022833"/>
    </source>
</evidence>
<evidence type="ECO:0000259" key="12">
    <source>
        <dbReference type="PROSITE" id="PS50157"/>
    </source>
</evidence>
<dbReference type="Pfam" id="PF00096">
    <property type="entry name" value="zf-C2H2"/>
    <property type="match status" value="6"/>
</dbReference>
<feature type="domain" description="C2H2-type" evidence="12">
    <location>
        <begin position="558"/>
        <end position="580"/>
    </location>
</feature>
<evidence type="ECO:0000256" key="10">
    <source>
        <dbReference type="PROSITE-ProRule" id="PRU00042"/>
    </source>
</evidence>
<feature type="domain" description="C2H2-type" evidence="12">
    <location>
        <begin position="676"/>
        <end position="703"/>
    </location>
</feature>
<protein>
    <submittedName>
        <fullName evidence="13">Zinc finger protein 341</fullName>
    </submittedName>
</protein>
<feature type="domain" description="C2H2-type" evidence="12">
    <location>
        <begin position="388"/>
        <end position="410"/>
    </location>
</feature>
<dbReference type="GO" id="GO:0005634">
    <property type="term" value="C:nucleus"/>
    <property type="evidence" value="ECO:0007669"/>
    <property type="project" value="UniProtKB-SubCell"/>
</dbReference>
<evidence type="ECO:0000256" key="1">
    <source>
        <dbReference type="ARBA" id="ARBA00004123"/>
    </source>
</evidence>
<dbReference type="PANTHER" id="PTHR47772:SF13">
    <property type="entry name" value="GASTRULA ZINC FINGER PROTEIN XLCGF49.1-LIKE-RELATED"/>
    <property type="match status" value="1"/>
</dbReference>
<feature type="domain" description="C2H2-type" evidence="12">
    <location>
        <begin position="648"/>
        <end position="675"/>
    </location>
</feature>
<gene>
    <name evidence="13" type="ORF">Bpfe_009736</name>
</gene>
<evidence type="ECO:0000313" key="13">
    <source>
        <dbReference type="EMBL" id="KAK0060867.1"/>
    </source>
</evidence>
<comment type="caution">
    <text evidence="13">The sequence shown here is derived from an EMBL/GenBank/DDBJ whole genome shotgun (WGS) entry which is preliminary data.</text>
</comment>
<keyword evidence="3" id="KW-0677">Repeat</keyword>
<dbReference type="SUPFAM" id="SSF57667">
    <property type="entry name" value="beta-beta-alpha zinc fingers"/>
    <property type="match status" value="6"/>
</dbReference>
<dbReference type="FunFam" id="3.30.160.60:FF:000679">
    <property type="entry name" value="Zinc finger protein 341"/>
    <property type="match status" value="1"/>
</dbReference>
<sequence>MERLSTQSIGQDANGCIALCYQLNQPLSVQSLDTQTAVAVQSLLDSQTVSENPEEDEDIFQCGKCKKQFSLITAFVKHKQSQCSLQQSIHLPQQAQEQQIAMGASSGVFSPAMNMNQSYSQMTGTVVPTITTNAPILQAHPCLTRSLNQPPNAATLTLSGVSSSSLSQLSQNMVFTDDLMSLANIDPNTLNGQTIQMVTGPMQSANSSNSVTIFSPITSLAPTPNNYTSPSPPGIATGQLLVQSAQHITLTAISDKSMQLQQHQQQQAMQHMPQAVQPPTLPVIQQSPITASQSSQLNQPTQQAYKSSPTKAGRKSAQNNFISVLNADNNLLSTRKGKSSRNAKNNSDVPEDETNTKPKLVCTYCNKQFTKNFDLQQHIRAHTGEKPFQCIVCGRAFAQKSNVKKHMTTHKVWPCGTSNTLPKQPEPVLDDKDVSSSCSSSSSVITTVAPTPAQQLSDVITAASESKLMSLVHQFNAVKKMEKQVEEKFSKVKVVVDNSYICQYCPSKFKTYYQLKTHLVNHKSEQVYKCVMKNCGHSFHDLDTYLEHVKSHENEMTYRCHQCHKYFKNLYDLGVHQYTHIYMNQAVKSGLRHFQCTKCGNKYTTPEALEHHMSTTSHDYKCPHCNKQFTCERFLRRHLPIHGSEGQFECHQCSKRFKTEHYLKSHMLIHTGETPYSCDVCQAAFNRKDKLKRHMTIHDLVKKYRCPFRSIAGCLKEFNRPDKLKAHIVTHSGIKPYKCSICDKAFSRKPHLAEHERGHKMDYRFKCEKCGKGYFRPKLFNEHKCQPSKNDQQFRPRNRRKVGRPRKRMITIAPDSLSKSRGKQYSSRTRMKLKAQRMLAVEELASQLEQQGKEYAKQEMNEIDYRKYDDANTLSVEVVKALPLVSSPDKGQAVVKIEGTETIHIPGLDDKGLSASLGHVQQISLGRNGELVDHYVVHLTESVDGSGPTIQTAFIPAVSGGQLFTRGPGGLDIQPIAIIAARSFNMTQTDGSGTQVLTTDGANAIIACTQGQLEGTDVSGGSFITVSDGTHLVSDGDRGVKSELGDAGMIMLSADGITSTSDSRGCQIVEIDSVGVKGHEASSHMMDLGGKEQSMVVIDNHGMMMSASDMASVETGGDMMDTALSLFSPQSNGESYVGGQVVVSGDQAYIACNVDYSTTDHGLDSNNCQ</sequence>
<keyword evidence="4 10" id="KW-0863">Zinc-finger</keyword>
<organism evidence="13 14">
    <name type="scientific">Biomphalaria pfeifferi</name>
    <name type="common">Bloodfluke planorb</name>
    <name type="synonym">Freshwater snail</name>
    <dbReference type="NCBI Taxonomy" id="112525"/>
    <lineage>
        <taxon>Eukaryota</taxon>
        <taxon>Metazoa</taxon>
        <taxon>Spiralia</taxon>
        <taxon>Lophotrochozoa</taxon>
        <taxon>Mollusca</taxon>
        <taxon>Gastropoda</taxon>
        <taxon>Heterobranchia</taxon>
        <taxon>Euthyneura</taxon>
        <taxon>Panpulmonata</taxon>
        <taxon>Hygrophila</taxon>
        <taxon>Lymnaeoidea</taxon>
        <taxon>Planorbidae</taxon>
        <taxon>Biomphalaria</taxon>
    </lineage>
</organism>